<feature type="repeat" description="ANK" evidence="3">
    <location>
        <begin position="560"/>
        <end position="592"/>
    </location>
</feature>
<dbReference type="Gene3D" id="1.25.40.20">
    <property type="entry name" value="Ankyrin repeat-containing domain"/>
    <property type="match status" value="3"/>
</dbReference>
<organism evidence="5 6">
    <name type="scientific">Podospora aff. communis PSN243</name>
    <dbReference type="NCBI Taxonomy" id="3040156"/>
    <lineage>
        <taxon>Eukaryota</taxon>
        <taxon>Fungi</taxon>
        <taxon>Dikarya</taxon>
        <taxon>Ascomycota</taxon>
        <taxon>Pezizomycotina</taxon>
        <taxon>Sordariomycetes</taxon>
        <taxon>Sordariomycetidae</taxon>
        <taxon>Sordariales</taxon>
        <taxon>Podosporaceae</taxon>
        <taxon>Podospora</taxon>
    </lineage>
</organism>
<dbReference type="InterPro" id="IPR056884">
    <property type="entry name" value="NPHP3-like_N"/>
</dbReference>
<reference evidence="5" key="1">
    <citation type="journal article" date="2023" name="Mol. Phylogenet. Evol.">
        <title>Genome-scale phylogeny and comparative genomics of the fungal order Sordariales.</title>
        <authorList>
            <person name="Hensen N."/>
            <person name="Bonometti L."/>
            <person name="Westerberg I."/>
            <person name="Brannstrom I.O."/>
            <person name="Guillou S."/>
            <person name="Cros-Aarteil S."/>
            <person name="Calhoun S."/>
            <person name="Haridas S."/>
            <person name="Kuo A."/>
            <person name="Mondo S."/>
            <person name="Pangilinan J."/>
            <person name="Riley R."/>
            <person name="LaButti K."/>
            <person name="Andreopoulos B."/>
            <person name="Lipzen A."/>
            <person name="Chen C."/>
            <person name="Yan M."/>
            <person name="Daum C."/>
            <person name="Ng V."/>
            <person name="Clum A."/>
            <person name="Steindorff A."/>
            <person name="Ohm R.A."/>
            <person name="Martin F."/>
            <person name="Silar P."/>
            <person name="Natvig D.O."/>
            <person name="Lalanne C."/>
            <person name="Gautier V."/>
            <person name="Ament-Velasquez S.L."/>
            <person name="Kruys A."/>
            <person name="Hutchinson M.I."/>
            <person name="Powell A.J."/>
            <person name="Barry K."/>
            <person name="Miller A.N."/>
            <person name="Grigoriev I.V."/>
            <person name="Debuchy R."/>
            <person name="Gladieux P."/>
            <person name="Hiltunen Thoren M."/>
            <person name="Johannesson H."/>
        </authorList>
    </citation>
    <scope>NUCLEOTIDE SEQUENCE</scope>
    <source>
        <strain evidence="5">PSN243</strain>
    </source>
</reference>
<dbReference type="InterPro" id="IPR002110">
    <property type="entry name" value="Ankyrin_rpt"/>
</dbReference>
<evidence type="ECO:0000256" key="2">
    <source>
        <dbReference type="ARBA" id="ARBA00023043"/>
    </source>
</evidence>
<feature type="repeat" description="ANK" evidence="3">
    <location>
        <begin position="630"/>
        <end position="666"/>
    </location>
</feature>
<keyword evidence="1" id="KW-0677">Repeat</keyword>
<protein>
    <submittedName>
        <fullName evidence="5">Ankyrin repeat-containing domain protein</fullName>
    </submittedName>
</protein>
<sequence length="728" mass="81410">MNQLKTRSHCLYVQIHHGDKPQQTIGVIAMDLLHQLLRSQSRAYKGEDIIPSELRDKGLIPTTTEYLDELSAEIESIQAKVYVLIDGFDRYQDDLAQRSQIEVVAALRDLPSNARLLFTCSQVEWRYKIKGDIQLHIKTNRAELEGLVTKLITRYIDSGHPEFKRLASGGGNPTFSEAVNYIVAKSGRSYLLARHQVDFLACGYIQESLVKSIESLPDNLDDFYKITVEHVELRGVPEARVSKQILMWLAFSSRALNLGELLDALGVTHEGAETALRRKSVAKSKFSLLSDFPGILADFFDPATEVLHVADYTREYFKRNSSLFGFEDAHSIIAEVCLSYLSLDRFNECPKSDTERRERLKRYPFYSYAADYWGQHVSASDKGGQNQREMYKLAVAFFKQPNKVAGAIACMSKSLFISQDEEPLTALHIAAYFGLDKLTDKLLRRSFDRPGVIDTATNYERTALHWAAFYRHEAVVASLVKAGADVNAQDREKRTAFHWAVIKQDVATARTLLRSPRDVELDIEDAHRWTAMKWAAAMGDTQMISLLISRGANVNLQDSDGYSALRWAITRRHWAAASLFLQADADVNIADKEGRTLLHLAVRDAASSEGRRLVWLMIESGADINATTNKGLTPLHVAAAKGRDRFAWLLLEQEDRKGCDIHAKTHRGETALHLAAGKGHLSVVALLLNRGARALDGDENGKRAVDAARNGGHSEVVDLLETADTAGE</sequence>
<dbReference type="Pfam" id="PF12796">
    <property type="entry name" value="Ank_2"/>
    <property type="match status" value="2"/>
</dbReference>
<evidence type="ECO:0000313" key="6">
    <source>
        <dbReference type="Proteomes" id="UP001321760"/>
    </source>
</evidence>
<proteinExistence type="predicted"/>
<accession>A0AAV9H042</accession>
<dbReference type="Pfam" id="PF24883">
    <property type="entry name" value="NPHP3_N"/>
    <property type="match status" value="1"/>
</dbReference>
<evidence type="ECO:0000313" key="5">
    <source>
        <dbReference type="EMBL" id="KAK4453444.1"/>
    </source>
</evidence>
<reference evidence="5" key="2">
    <citation type="submission" date="2023-05" db="EMBL/GenBank/DDBJ databases">
        <authorList>
            <consortium name="Lawrence Berkeley National Laboratory"/>
            <person name="Steindorff A."/>
            <person name="Hensen N."/>
            <person name="Bonometti L."/>
            <person name="Westerberg I."/>
            <person name="Brannstrom I.O."/>
            <person name="Guillou S."/>
            <person name="Cros-Aarteil S."/>
            <person name="Calhoun S."/>
            <person name="Haridas S."/>
            <person name="Kuo A."/>
            <person name="Mondo S."/>
            <person name="Pangilinan J."/>
            <person name="Riley R."/>
            <person name="Labutti K."/>
            <person name="Andreopoulos B."/>
            <person name="Lipzen A."/>
            <person name="Chen C."/>
            <person name="Yanf M."/>
            <person name="Daum C."/>
            <person name="Ng V."/>
            <person name="Clum A."/>
            <person name="Ohm R."/>
            <person name="Martin F."/>
            <person name="Silar P."/>
            <person name="Natvig D."/>
            <person name="Lalanne C."/>
            <person name="Gautier V."/>
            <person name="Ament-Velasquez S.L."/>
            <person name="Kruys A."/>
            <person name="Hutchinson M.I."/>
            <person name="Powell A.J."/>
            <person name="Barry K."/>
            <person name="Miller A.N."/>
            <person name="Grigoriev I.V."/>
            <person name="Debuchy R."/>
            <person name="Gladieux P."/>
            <person name="Thoren M.H."/>
            <person name="Johannesson H."/>
        </authorList>
    </citation>
    <scope>NUCLEOTIDE SEQUENCE</scope>
    <source>
        <strain evidence="5">PSN243</strain>
    </source>
</reference>
<dbReference type="PROSITE" id="PS50088">
    <property type="entry name" value="ANK_REPEAT"/>
    <property type="match status" value="6"/>
</dbReference>
<dbReference type="GO" id="GO:0005737">
    <property type="term" value="C:cytoplasm"/>
    <property type="evidence" value="ECO:0007669"/>
    <property type="project" value="TreeGrafter"/>
</dbReference>
<gene>
    <name evidence="5" type="ORF">QBC34DRAFT_376350</name>
</gene>
<dbReference type="PANTHER" id="PTHR24198:SF165">
    <property type="entry name" value="ANKYRIN REPEAT-CONTAINING PROTEIN-RELATED"/>
    <property type="match status" value="1"/>
</dbReference>
<dbReference type="PROSITE" id="PS50297">
    <property type="entry name" value="ANK_REP_REGION"/>
    <property type="match status" value="5"/>
</dbReference>
<feature type="repeat" description="ANK" evidence="3">
    <location>
        <begin position="593"/>
        <end position="629"/>
    </location>
</feature>
<dbReference type="Pfam" id="PF13637">
    <property type="entry name" value="Ank_4"/>
    <property type="match status" value="1"/>
</dbReference>
<evidence type="ECO:0000256" key="1">
    <source>
        <dbReference type="ARBA" id="ARBA00022737"/>
    </source>
</evidence>
<keyword evidence="6" id="KW-1185">Reference proteome</keyword>
<feature type="repeat" description="ANK" evidence="3">
    <location>
        <begin position="667"/>
        <end position="699"/>
    </location>
</feature>
<dbReference type="PANTHER" id="PTHR24198">
    <property type="entry name" value="ANKYRIN REPEAT AND PROTEIN KINASE DOMAIN-CONTAINING PROTEIN"/>
    <property type="match status" value="1"/>
</dbReference>
<feature type="repeat" description="ANK" evidence="3">
    <location>
        <begin position="527"/>
        <end position="559"/>
    </location>
</feature>
<dbReference type="AlphaFoldDB" id="A0AAV9H042"/>
<name>A0AAV9H042_9PEZI</name>
<feature type="repeat" description="ANK" evidence="3">
    <location>
        <begin position="459"/>
        <end position="491"/>
    </location>
</feature>
<dbReference type="Proteomes" id="UP001321760">
    <property type="component" value="Unassembled WGS sequence"/>
</dbReference>
<dbReference type="SMART" id="SM00248">
    <property type="entry name" value="ANK"/>
    <property type="match status" value="8"/>
</dbReference>
<dbReference type="InterPro" id="IPR036770">
    <property type="entry name" value="Ankyrin_rpt-contain_sf"/>
</dbReference>
<dbReference type="SUPFAM" id="SSF48403">
    <property type="entry name" value="Ankyrin repeat"/>
    <property type="match status" value="1"/>
</dbReference>
<evidence type="ECO:0000259" key="4">
    <source>
        <dbReference type="Pfam" id="PF24883"/>
    </source>
</evidence>
<evidence type="ECO:0000256" key="3">
    <source>
        <dbReference type="PROSITE-ProRule" id="PRU00023"/>
    </source>
</evidence>
<keyword evidence="2 3" id="KW-0040">ANK repeat</keyword>
<comment type="caution">
    <text evidence="5">The sequence shown here is derived from an EMBL/GenBank/DDBJ whole genome shotgun (WGS) entry which is preliminary data.</text>
</comment>
<feature type="domain" description="Nephrocystin 3-like N-terminal" evidence="4">
    <location>
        <begin position="6"/>
        <end position="120"/>
    </location>
</feature>
<dbReference type="EMBL" id="MU865920">
    <property type="protein sequence ID" value="KAK4453444.1"/>
    <property type="molecule type" value="Genomic_DNA"/>
</dbReference>